<evidence type="ECO:0000313" key="1">
    <source>
        <dbReference type="EMBL" id="MFA0813932.1"/>
    </source>
</evidence>
<dbReference type="Gene3D" id="1.10.3790.10">
    <property type="entry name" value="NinB"/>
    <property type="match status" value="1"/>
</dbReference>
<accession>A0ABV4P7F1</accession>
<dbReference type="RefSeq" id="WP_371841770.1">
    <property type="nucleotide sequence ID" value="NZ_JBGMEK010000172.1"/>
</dbReference>
<name>A0ABV4P7F1_9GAMM</name>
<comment type="caution">
    <text evidence="1">The sequence shown here is derived from an EMBL/GenBank/DDBJ whole genome shotgun (WGS) entry which is preliminary data.</text>
</comment>
<reference evidence="1 2" key="1">
    <citation type="submission" date="2024-08" db="EMBL/GenBank/DDBJ databases">
        <authorList>
            <person name="Ishaq N."/>
        </authorList>
    </citation>
    <scope>NUCLEOTIDE SEQUENCE [LARGE SCALE GENOMIC DNA]</scope>
    <source>
        <strain evidence="1 2">DSM 18651</strain>
    </source>
</reference>
<dbReference type="EMBL" id="JBGMEK010000172">
    <property type="protein sequence ID" value="MFA0813932.1"/>
    <property type="molecule type" value="Genomic_DNA"/>
</dbReference>
<protein>
    <submittedName>
        <fullName evidence="1">Uncharacterized protein</fullName>
    </submittedName>
</protein>
<proteinExistence type="predicted"/>
<evidence type="ECO:0000313" key="2">
    <source>
        <dbReference type="Proteomes" id="UP001569428"/>
    </source>
</evidence>
<sequence length="153" mass="17921">MTKDSVVVNSANTLQGFLVRAENLFKQHKHLRFSWRIGRDRSLEQNRMFFELYKRIGHQLYGNDTDLARAECKLTIGVPILLLGDKDPEFTEVYNRYLRGYKFSYEDKLQIVRLLTVTSRMTVKQGQEYIDSILNQYTLRGVDFGPLNDFGCN</sequence>
<dbReference type="InterPro" id="IPR036619">
    <property type="entry name" value="NinB_sf"/>
</dbReference>
<gene>
    <name evidence="1" type="ORF">ACCI49_23985</name>
</gene>
<dbReference type="Proteomes" id="UP001569428">
    <property type="component" value="Unassembled WGS sequence"/>
</dbReference>
<organism evidence="1 2">
    <name type="scientific">Microbulbifer epialgicus</name>
    <dbReference type="NCBI Taxonomy" id="393907"/>
    <lineage>
        <taxon>Bacteria</taxon>
        <taxon>Pseudomonadati</taxon>
        <taxon>Pseudomonadota</taxon>
        <taxon>Gammaproteobacteria</taxon>
        <taxon>Cellvibrionales</taxon>
        <taxon>Microbulbiferaceae</taxon>
        <taxon>Microbulbifer</taxon>
    </lineage>
</organism>
<keyword evidence="2" id="KW-1185">Reference proteome</keyword>